<feature type="domain" description="3-hydroxyisobutyrate dehydrogenase-like NAD-binding" evidence="10">
    <location>
        <begin position="181"/>
        <end position="309"/>
    </location>
</feature>
<keyword evidence="4" id="KW-0101">Branched-chain amino acid catabolism</keyword>
<dbReference type="Proteomes" id="UP000016933">
    <property type="component" value="Unassembled WGS sequence"/>
</dbReference>
<feature type="active site" evidence="8">
    <location>
        <position position="187"/>
    </location>
</feature>
<dbReference type="OrthoDB" id="21615at2759"/>
<dbReference type="EC" id="1.1.1.31" evidence="3"/>
<evidence type="ECO:0000256" key="8">
    <source>
        <dbReference type="PIRSR" id="PIRSR000103-1"/>
    </source>
</evidence>
<evidence type="ECO:0000313" key="11">
    <source>
        <dbReference type="EMBL" id="EME47968.1"/>
    </source>
</evidence>
<evidence type="ECO:0000259" key="9">
    <source>
        <dbReference type="Pfam" id="PF03446"/>
    </source>
</evidence>
<dbReference type="GO" id="GO:0051287">
    <property type="term" value="F:NAD binding"/>
    <property type="evidence" value="ECO:0007669"/>
    <property type="project" value="InterPro"/>
</dbReference>
<proteinExistence type="inferred from homology"/>
<evidence type="ECO:0000256" key="2">
    <source>
        <dbReference type="ARBA" id="ARBA00006013"/>
    </source>
</evidence>
<dbReference type="PANTHER" id="PTHR22981">
    <property type="entry name" value="3-HYDROXYISOBUTYRATE DEHYDROGENASE-RELATED"/>
    <property type="match status" value="1"/>
</dbReference>
<comment type="pathway">
    <text evidence="1">Amino-acid degradation; L-valine degradation.</text>
</comment>
<evidence type="ECO:0000256" key="3">
    <source>
        <dbReference type="ARBA" id="ARBA00012991"/>
    </source>
</evidence>
<evidence type="ECO:0000256" key="4">
    <source>
        <dbReference type="ARBA" id="ARBA00022456"/>
    </source>
</evidence>
<reference evidence="12" key="1">
    <citation type="journal article" date="2012" name="PLoS Genet.">
        <title>The genomes of the fungal plant pathogens Cladosporium fulvum and Dothistroma septosporum reveal adaptation to different hosts and lifestyles but also signatures of common ancestry.</title>
        <authorList>
            <person name="de Wit P.J.G.M."/>
            <person name="van der Burgt A."/>
            <person name="Oekmen B."/>
            <person name="Stergiopoulos I."/>
            <person name="Abd-Elsalam K.A."/>
            <person name="Aerts A.L."/>
            <person name="Bahkali A.H."/>
            <person name="Beenen H.G."/>
            <person name="Chettri P."/>
            <person name="Cox M.P."/>
            <person name="Datema E."/>
            <person name="de Vries R.P."/>
            <person name="Dhillon B."/>
            <person name="Ganley A.R."/>
            <person name="Griffiths S.A."/>
            <person name="Guo Y."/>
            <person name="Hamelin R.C."/>
            <person name="Henrissat B."/>
            <person name="Kabir M.S."/>
            <person name="Jashni M.K."/>
            <person name="Kema G."/>
            <person name="Klaubauf S."/>
            <person name="Lapidus A."/>
            <person name="Levasseur A."/>
            <person name="Lindquist E."/>
            <person name="Mehrabi R."/>
            <person name="Ohm R.A."/>
            <person name="Owen T.J."/>
            <person name="Salamov A."/>
            <person name="Schwelm A."/>
            <person name="Schijlen E."/>
            <person name="Sun H."/>
            <person name="van den Burg H.A."/>
            <person name="van Ham R.C.H.J."/>
            <person name="Zhang S."/>
            <person name="Goodwin S.B."/>
            <person name="Grigoriev I.V."/>
            <person name="Collemare J."/>
            <person name="Bradshaw R.E."/>
        </authorList>
    </citation>
    <scope>NUCLEOTIDE SEQUENCE [LARGE SCALE GENOMIC DNA]</scope>
    <source>
        <strain evidence="12">NZE10 / CBS 128990</strain>
    </source>
</reference>
<dbReference type="InterPro" id="IPR006115">
    <property type="entry name" value="6PGDH_NADP-bd"/>
</dbReference>
<dbReference type="PIRSF" id="PIRSF000103">
    <property type="entry name" value="HIBADH"/>
    <property type="match status" value="1"/>
</dbReference>
<name>N1PYA3_DOTSN</name>
<dbReference type="PANTHER" id="PTHR22981:SF81">
    <property type="entry name" value="DEHYDROGENASE, PUTATIVE-RELATED"/>
    <property type="match status" value="1"/>
</dbReference>
<gene>
    <name evidence="11" type="ORF">DOTSEDRAFT_69785</name>
</gene>
<dbReference type="SUPFAM" id="SSF48179">
    <property type="entry name" value="6-phosphogluconate dehydrogenase C-terminal domain-like"/>
    <property type="match status" value="1"/>
</dbReference>
<feature type="domain" description="6-phosphogluconate dehydrogenase NADP-binding" evidence="9">
    <location>
        <begin position="4"/>
        <end position="173"/>
    </location>
</feature>
<evidence type="ECO:0000256" key="6">
    <source>
        <dbReference type="ARBA" id="ARBA00023027"/>
    </source>
</evidence>
<dbReference type="GO" id="GO:0006574">
    <property type="term" value="P:L-valine catabolic process"/>
    <property type="evidence" value="ECO:0007669"/>
    <property type="project" value="TreeGrafter"/>
</dbReference>
<dbReference type="InterPro" id="IPR013328">
    <property type="entry name" value="6PGD_dom2"/>
</dbReference>
<dbReference type="InterPro" id="IPR036291">
    <property type="entry name" value="NAD(P)-bd_dom_sf"/>
</dbReference>
<reference evidence="11 12" key="2">
    <citation type="journal article" date="2012" name="PLoS Pathog.">
        <title>Diverse lifestyles and strategies of plant pathogenesis encoded in the genomes of eighteen Dothideomycetes fungi.</title>
        <authorList>
            <person name="Ohm R.A."/>
            <person name="Feau N."/>
            <person name="Henrissat B."/>
            <person name="Schoch C.L."/>
            <person name="Horwitz B.A."/>
            <person name="Barry K.W."/>
            <person name="Condon B.J."/>
            <person name="Copeland A.C."/>
            <person name="Dhillon B."/>
            <person name="Glaser F."/>
            <person name="Hesse C.N."/>
            <person name="Kosti I."/>
            <person name="LaButti K."/>
            <person name="Lindquist E.A."/>
            <person name="Lucas S."/>
            <person name="Salamov A.A."/>
            <person name="Bradshaw R.E."/>
            <person name="Ciuffetti L."/>
            <person name="Hamelin R.C."/>
            <person name="Kema G.H.J."/>
            <person name="Lawrence C."/>
            <person name="Scott J.A."/>
            <person name="Spatafora J.W."/>
            <person name="Turgeon B.G."/>
            <person name="de Wit P.J.G.M."/>
            <person name="Zhong S."/>
            <person name="Goodwin S.B."/>
            <person name="Grigoriev I.V."/>
        </authorList>
    </citation>
    <scope>NUCLEOTIDE SEQUENCE [LARGE SCALE GENOMIC DNA]</scope>
    <source>
        <strain evidence="12">NZE10 / CBS 128990</strain>
    </source>
</reference>
<dbReference type="OMA" id="YWVPSNS"/>
<dbReference type="AlphaFoldDB" id="N1PYA3"/>
<dbReference type="InterPro" id="IPR029154">
    <property type="entry name" value="HIBADH-like_NADP-bd"/>
</dbReference>
<evidence type="ECO:0000256" key="7">
    <source>
        <dbReference type="ARBA" id="ARBA00049197"/>
    </source>
</evidence>
<dbReference type="EMBL" id="KB446536">
    <property type="protein sequence ID" value="EME47968.1"/>
    <property type="molecule type" value="Genomic_DNA"/>
</dbReference>
<dbReference type="FunFam" id="1.10.1040.10:FF:000006">
    <property type="entry name" value="3-hydroxyisobutyrate dehydrogenase"/>
    <property type="match status" value="1"/>
</dbReference>
<dbReference type="Pfam" id="PF03446">
    <property type="entry name" value="NAD_binding_2"/>
    <property type="match status" value="1"/>
</dbReference>
<comment type="catalytic activity">
    <reaction evidence="7">
        <text>3-hydroxy-2-methylpropanoate + NAD(+) = 2-methyl-3-oxopropanoate + NADH + H(+)</text>
        <dbReference type="Rhea" id="RHEA:17681"/>
        <dbReference type="ChEBI" id="CHEBI:11805"/>
        <dbReference type="ChEBI" id="CHEBI:15378"/>
        <dbReference type="ChEBI" id="CHEBI:57540"/>
        <dbReference type="ChEBI" id="CHEBI:57700"/>
        <dbReference type="ChEBI" id="CHEBI:57945"/>
        <dbReference type="EC" id="1.1.1.31"/>
    </reaction>
</comment>
<dbReference type="Gene3D" id="1.10.1040.10">
    <property type="entry name" value="N-(1-d-carboxylethyl)-l-norvaline Dehydrogenase, domain 2"/>
    <property type="match status" value="1"/>
</dbReference>
<dbReference type="GO" id="GO:0008442">
    <property type="term" value="F:3-hydroxyisobutyrate dehydrogenase activity"/>
    <property type="evidence" value="ECO:0007669"/>
    <property type="project" value="UniProtKB-EC"/>
</dbReference>
<evidence type="ECO:0000313" key="12">
    <source>
        <dbReference type="Proteomes" id="UP000016933"/>
    </source>
</evidence>
<dbReference type="Pfam" id="PF14833">
    <property type="entry name" value="NAD_binding_11"/>
    <property type="match status" value="1"/>
</dbReference>
<evidence type="ECO:0000256" key="5">
    <source>
        <dbReference type="ARBA" id="ARBA00023002"/>
    </source>
</evidence>
<evidence type="ECO:0000259" key="10">
    <source>
        <dbReference type="Pfam" id="PF14833"/>
    </source>
</evidence>
<keyword evidence="12" id="KW-1185">Reference proteome</keyword>
<comment type="similarity">
    <text evidence="2">Belongs to the HIBADH-related family. 3-hydroxyisobutyrate dehydrogenase subfamily.</text>
</comment>
<dbReference type="InterPro" id="IPR015815">
    <property type="entry name" value="HIBADH-related"/>
</dbReference>
<dbReference type="SUPFAM" id="SSF51735">
    <property type="entry name" value="NAD(P)-binding Rossmann-fold domains"/>
    <property type="match status" value="1"/>
</dbReference>
<organism evidence="11 12">
    <name type="scientific">Dothistroma septosporum (strain NZE10 / CBS 128990)</name>
    <name type="common">Red band needle blight fungus</name>
    <name type="synonym">Mycosphaerella pini</name>
    <dbReference type="NCBI Taxonomy" id="675120"/>
    <lineage>
        <taxon>Eukaryota</taxon>
        <taxon>Fungi</taxon>
        <taxon>Dikarya</taxon>
        <taxon>Ascomycota</taxon>
        <taxon>Pezizomycotina</taxon>
        <taxon>Dothideomycetes</taxon>
        <taxon>Dothideomycetidae</taxon>
        <taxon>Mycosphaerellales</taxon>
        <taxon>Mycosphaerellaceae</taxon>
        <taxon>Dothistroma</taxon>
    </lineage>
</organism>
<evidence type="ECO:0000256" key="1">
    <source>
        <dbReference type="ARBA" id="ARBA00005109"/>
    </source>
</evidence>
<dbReference type="HOGENOM" id="CLU_035117_6_1_1"/>
<keyword evidence="6" id="KW-0520">NAD</keyword>
<dbReference type="STRING" id="675120.N1PYA3"/>
<dbReference type="GO" id="GO:0050661">
    <property type="term" value="F:NADP binding"/>
    <property type="evidence" value="ECO:0007669"/>
    <property type="project" value="InterPro"/>
</dbReference>
<protein>
    <recommendedName>
        <fullName evidence="3">3-hydroxyisobutyrate dehydrogenase</fullName>
        <ecNumber evidence="3">1.1.1.31</ecNumber>
    </recommendedName>
</protein>
<dbReference type="Gene3D" id="3.40.50.720">
    <property type="entry name" value="NAD(P)-binding Rossmann-like Domain"/>
    <property type="match status" value="1"/>
</dbReference>
<keyword evidence="5" id="KW-0560">Oxidoreductase</keyword>
<dbReference type="GO" id="GO:0005739">
    <property type="term" value="C:mitochondrion"/>
    <property type="evidence" value="ECO:0007669"/>
    <property type="project" value="TreeGrafter"/>
</dbReference>
<accession>N1PYA3</accession>
<dbReference type="InterPro" id="IPR008927">
    <property type="entry name" value="6-PGluconate_DH-like_C_sf"/>
</dbReference>
<dbReference type="eggNOG" id="KOG0409">
    <property type="taxonomic scope" value="Eukaryota"/>
</dbReference>
<sequence>MEESIAFIGIGAMGYGMASNIRRNMSTSAILYINDPNADACKKFILENSNIGPVEPVATAMEAAKKATIIITMVPRPEHVREIYLDASTGVLAAAAHGNLSNLMCIESSTIDPATTRSVGKALTEAGVGTYIDAPVSGGIAGAADGNLAFMIGHSTPHPRIQNIISLMANSDKIFFCGPLGSGLTSKICNNYLSGTINIALSESLALGLRSGVDPKVLFEVIKASSGQNWMLEHHNPVPGLVDSAPSSRGYERSFPIPLMIKDLSLGVTAAEEVGVEPSMARRALETYQRASEDKDVGELDYTAVYRLIDRDA</sequence>